<organism evidence="1 2">
    <name type="scientific">Streptomyces kasugaensis</name>
    <dbReference type="NCBI Taxonomy" id="1946"/>
    <lineage>
        <taxon>Bacteria</taxon>
        <taxon>Bacillati</taxon>
        <taxon>Actinomycetota</taxon>
        <taxon>Actinomycetes</taxon>
        <taxon>Kitasatosporales</taxon>
        <taxon>Streptomycetaceae</taxon>
        <taxon>Streptomyces</taxon>
    </lineage>
</organism>
<dbReference type="EMBL" id="SIXH01000216">
    <property type="protein sequence ID" value="TBO57531.1"/>
    <property type="molecule type" value="Genomic_DNA"/>
</dbReference>
<gene>
    <name evidence="1" type="ORF">EYS09_22225</name>
</gene>
<accession>A0A4V2JI78</accession>
<proteinExistence type="predicted"/>
<name>A0A4V2JI78_STRKA</name>
<comment type="caution">
    <text evidence="1">The sequence shown here is derived from an EMBL/GenBank/DDBJ whole genome shotgun (WGS) entry which is preliminary data.</text>
</comment>
<sequence length="94" mass="10374">MSSSEWTIETICDALGDPTLSQRFLGEINRAPVGRLVPVFEEWEGVARRFSAAADRGRTLAAHEARGEALPGEWIDRTDHVVENAERIRARGAA</sequence>
<dbReference type="AlphaFoldDB" id="A0A4V2JI78"/>
<keyword evidence="2" id="KW-1185">Reference proteome</keyword>
<dbReference type="RefSeq" id="WP_131124568.1">
    <property type="nucleotide sequence ID" value="NZ_SIXH01000216.1"/>
</dbReference>
<protein>
    <submittedName>
        <fullName evidence="1">Uncharacterized protein</fullName>
    </submittedName>
</protein>
<dbReference type="Proteomes" id="UP000292452">
    <property type="component" value="Unassembled WGS sequence"/>
</dbReference>
<evidence type="ECO:0000313" key="2">
    <source>
        <dbReference type="Proteomes" id="UP000292452"/>
    </source>
</evidence>
<evidence type="ECO:0000313" key="1">
    <source>
        <dbReference type="EMBL" id="TBO57531.1"/>
    </source>
</evidence>
<reference evidence="1 2" key="1">
    <citation type="submission" date="2019-02" db="EMBL/GenBank/DDBJ databases">
        <title>Draft Genome Sequence of Streptomyces sp. AM-2504, identified by 16S rRNA comparative analysis as a Streptomyces Kasugaensis strain.</title>
        <authorList>
            <person name="Napolioni V."/>
            <person name="Giuliodori A.M."/>
            <person name="Spurio R."/>
            <person name="Fabbretti A."/>
        </authorList>
    </citation>
    <scope>NUCLEOTIDE SEQUENCE [LARGE SCALE GENOMIC DNA]</scope>
    <source>
        <strain evidence="1 2">AM-2504</strain>
    </source>
</reference>